<evidence type="ECO:0008006" key="9">
    <source>
        <dbReference type="Google" id="ProtNLM"/>
    </source>
</evidence>
<dbReference type="GO" id="GO:0005634">
    <property type="term" value="C:nucleus"/>
    <property type="evidence" value="ECO:0007669"/>
    <property type="project" value="UniProtKB-SubCell"/>
</dbReference>
<organism evidence="7 8">
    <name type="scientific">Stylonychia lemnae</name>
    <name type="common">Ciliate</name>
    <dbReference type="NCBI Taxonomy" id="5949"/>
    <lineage>
        <taxon>Eukaryota</taxon>
        <taxon>Sar</taxon>
        <taxon>Alveolata</taxon>
        <taxon>Ciliophora</taxon>
        <taxon>Intramacronucleata</taxon>
        <taxon>Spirotrichea</taxon>
        <taxon>Stichotrichia</taxon>
        <taxon>Sporadotrichida</taxon>
        <taxon>Oxytrichidae</taxon>
        <taxon>Stylonychinae</taxon>
        <taxon>Stylonychia</taxon>
    </lineage>
</organism>
<dbReference type="Pfam" id="PF18517">
    <property type="entry name" value="LZ3wCH"/>
    <property type="match status" value="1"/>
</dbReference>
<evidence type="ECO:0000259" key="5">
    <source>
        <dbReference type="Pfam" id="PF03962"/>
    </source>
</evidence>
<gene>
    <name evidence="7" type="primary">Contig19641.g20830</name>
    <name evidence="7" type="ORF">STYLEM_13811</name>
</gene>
<feature type="domain" description="Mnd1 HTH" evidence="5">
    <location>
        <begin position="6"/>
        <end position="40"/>
    </location>
</feature>
<evidence type="ECO:0000256" key="1">
    <source>
        <dbReference type="ARBA" id="ARBA00004123"/>
    </source>
</evidence>
<dbReference type="EMBL" id="CCKQ01013112">
    <property type="protein sequence ID" value="CDW84744.1"/>
    <property type="molecule type" value="Genomic_DNA"/>
</dbReference>
<reference evidence="7 8" key="1">
    <citation type="submission" date="2014-06" db="EMBL/GenBank/DDBJ databases">
        <authorList>
            <person name="Swart Estienne"/>
        </authorList>
    </citation>
    <scope>NUCLEOTIDE SEQUENCE [LARGE SCALE GENOMIC DNA]</scope>
    <source>
        <strain evidence="7 8">130c</strain>
    </source>
</reference>
<dbReference type="Pfam" id="PF03962">
    <property type="entry name" value="Mnd1"/>
    <property type="match status" value="1"/>
</dbReference>
<name>A0A078AR96_STYLE</name>
<sequence>MQIQPHLVLQTIKDVNQSLVDDNLVETDRIGAGAFFWALPSKGYQSRQNLIDNITNHQQTLDKDIEEIEAKIQMEKNSRISNDGEREQMMKELEELRKDNQQVVAKLKLYEKCDPEKLKEINENKKKCHQGMVRWTDNLYEIENWIKKNNAAMTGEEIYQAFPILRDLDYLE</sequence>
<proteinExistence type="predicted"/>
<evidence type="ECO:0000256" key="2">
    <source>
        <dbReference type="ARBA" id="ARBA00023054"/>
    </source>
</evidence>
<evidence type="ECO:0000259" key="6">
    <source>
        <dbReference type="Pfam" id="PF18517"/>
    </source>
</evidence>
<keyword evidence="2 4" id="KW-0175">Coiled coil</keyword>
<dbReference type="OrthoDB" id="273345at2759"/>
<accession>A0A078AR96</accession>
<dbReference type="InterPro" id="IPR040661">
    <property type="entry name" value="LZ3wCH"/>
</dbReference>
<dbReference type="InParanoid" id="A0A078AR96"/>
<feature type="coiled-coil region" evidence="4">
    <location>
        <begin position="51"/>
        <end position="113"/>
    </location>
</feature>
<feature type="domain" description="Leucine zipper with capping helix" evidence="6">
    <location>
        <begin position="116"/>
        <end position="171"/>
    </location>
</feature>
<dbReference type="InterPro" id="IPR040453">
    <property type="entry name" value="Mnd1_HTH"/>
</dbReference>
<evidence type="ECO:0000313" key="8">
    <source>
        <dbReference type="Proteomes" id="UP000039865"/>
    </source>
</evidence>
<keyword evidence="3" id="KW-0539">Nucleus</keyword>
<evidence type="ECO:0000313" key="7">
    <source>
        <dbReference type="EMBL" id="CDW84744.1"/>
    </source>
</evidence>
<dbReference type="AlphaFoldDB" id="A0A078AR96"/>
<evidence type="ECO:0000256" key="3">
    <source>
        <dbReference type="ARBA" id="ARBA00023242"/>
    </source>
</evidence>
<comment type="subcellular location">
    <subcellularLocation>
        <location evidence="1">Nucleus</location>
    </subcellularLocation>
</comment>
<dbReference type="Proteomes" id="UP000039865">
    <property type="component" value="Unassembled WGS sequence"/>
</dbReference>
<protein>
    <recommendedName>
        <fullName evidence="9">Meiotic nuclear division protein 1 homolog</fullName>
    </recommendedName>
</protein>
<dbReference type="OMA" id="ECYGDEY"/>
<dbReference type="FunCoup" id="A0A078AR96">
    <property type="interactions" value="103"/>
</dbReference>
<keyword evidence="8" id="KW-1185">Reference proteome</keyword>
<evidence type="ECO:0000256" key="4">
    <source>
        <dbReference type="SAM" id="Coils"/>
    </source>
</evidence>